<keyword evidence="2" id="KW-1185">Reference proteome</keyword>
<evidence type="ECO:0000313" key="1">
    <source>
        <dbReference type="EMBL" id="KAJ8670920.1"/>
    </source>
</evidence>
<organism evidence="1 2">
    <name type="scientific">Eretmocerus hayati</name>
    <dbReference type="NCBI Taxonomy" id="131215"/>
    <lineage>
        <taxon>Eukaryota</taxon>
        <taxon>Metazoa</taxon>
        <taxon>Ecdysozoa</taxon>
        <taxon>Arthropoda</taxon>
        <taxon>Hexapoda</taxon>
        <taxon>Insecta</taxon>
        <taxon>Pterygota</taxon>
        <taxon>Neoptera</taxon>
        <taxon>Endopterygota</taxon>
        <taxon>Hymenoptera</taxon>
        <taxon>Apocrita</taxon>
        <taxon>Proctotrupomorpha</taxon>
        <taxon>Chalcidoidea</taxon>
        <taxon>Aphelinidae</taxon>
        <taxon>Aphelininae</taxon>
        <taxon>Eretmocerus</taxon>
    </lineage>
</organism>
<accession>A0ACC2NMZ9</accession>
<reference evidence="1" key="1">
    <citation type="submission" date="2023-04" db="EMBL/GenBank/DDBJ databases">
        <title>A chromosome-level genome assembly of the parasitoid wasp Eretmocerus hayati.</title>
        <authorList>
            <person name="Zhong Y."/>
            <person name="Liu S."/>
            <person name="Liu Y."/>
        </authorList>
    </citation>
    <scope>NUCLEOTIDE SEQUENCE</scope>
    <source>
        <strain evidence="1">ZJU_SS_LIU_2023</strain>
    </source>
</reference>
<name>A0ACC2NMZ9_9HYME</name>
<sequence length="313" mass="33766">MDADARPLNLTSDRVKSPRSAHFAANSFCHKGRSPTAVRFPRPTAVITSRPPPRVIIPQTQRTKNPSEVAQLAQITSTGIRCDTQRAFARDDATQHNVQPQASTLQQLPEPSTVLKLNNRLQAPTTFVIPKGNLFFHPSDRLSATNTLCGKLGSLQTGATFFVPGNNTLWIGQQTVPSNHPNTKNGGSASAADPHNSSERIQPIRDVPLAAKVARLCSSRRSSTFGSFASSSNLLNESQCSSSPKKSSQTDPRRRRSSQSRDCHGSSGPASESFGYFLGTLHQDAFSQSNAASTIESILNSIPKATVSQVFED</sequence>
<evidence type="ECO:0000313" key="2">
    <source>
        <dbReference type="Proteomes" id="UP001239111"/>
    </source>
</evidence>
<protein>
    <submittedName>
        <fullName evidence="1">Uncharacterized protein</fullName>
    </submittedName>
</protein>
<gene>
    <name evidence="1" type="ORF">QAD02_002179</name>
</gene>
<dbReference type="Proteomes" id="UP001239111">
    <property type="component" value="Chromosome 3"/>
</dbReference>
<dbReference type="EMBL" id="CM056743">
    <property type="protein sequence ID" value="KAJ8670920.1"/>
    <property type="molecule type" value="Genomic_DNA"/>
</dbReference>
<proteinExistence type="predicted"/>
<comment type="caution">
    <text evidence="1">The sequence shown here is derived from an EMBL/GenBank/DDBJ whole genome shotgun (WGS) entry which is preliminary data.</text>
</comment>